<sequence>MPAALASYNDVMTQLYGYFLPYPIEFLHGSNQDHAALVESLAAQDPVAAVAVTRKHVAELHETMLSHP</sequence>
<accession>A0ABW3M825</accession>
<feature type="domain" description="GntR C-terminal" evidence="4">
    <location>
        <begin position="6"/>
        <end position="58"/>
    </location>
</feature>
<protein>
    <submittedName>
        <fullName evidence="5">FCD domain-containing protein</fullName>
    </submittedName>
</protein>
<keyword evidence="2" id="KW-0238">DNA-binding</keyword>
<evidence type="ECO:0000256" key="2">
    <source>
        <dbReference type="ARBA" id="ARBA00023125"/>
    </source>
</evidence>
<dbReference type="SUPFAM" id="SSF48008">
    <property type="entry name" value="GntR ligand-binding domain-like"/>
    <property type="match status" value="1"/>
</dbReference>
<comment type="caution">
    <text evidence="5">The sequence shown here is derived from an EMBL/GenBank/DDBJ whole genome shotgun (WGS) entry which is preliminary data.</text>
</comment>
<keyword evidence="3" id="KW-0804">Transcription</keyword>
<dbReference type="InterPro" id="IPR011711">
    <property type="entry name" value="GntR_C"/>
</dbReference>
<evidence type="ECO:0000256" key="1">
    <source>
        <dbReference type="ARBA" id="ARBA00023015"/>
    </source>
</evidence>
<evidence type="ECO:0000259" key="4">
    <source>
        <dbReference type="Pfam" id="PF07729"/>
    </source>
</evidence>
<dbReference type="EMBL" id="JBHTIS010000405">
    <property type="protein sequence ID" value="MFD1045769.1"/>
    <property type="molecule type" value="Genomic_DNA"/>
</dbReference>
<organism evidence="5 6">
    <name type="scientific">Kibdelosporangium lantanae</name>
    <dbReference type="NCBI Taxonomy" id="1497396"/>
    <lineage>
        <taxon>Bacteria</taxon>
        <taxon>Bacillati</taxon>
        <taxon>Actinomycetota</taxon>
        <taxon>Actinomycetes</taxon>
        <taxon>Pseudonocardiales</taxon>
        <taxon>Pseudonocardiaceae</taxon>
        <taxon>Kibdelosporangium</taxon>
    </lineage>
</organism>
<dbReference type="Proteomes" id="UP001597045">
    <property type="component" value="Unassembled WGS sequence"/>
</dbReference>
<reference evidence="6" key="1">
    <citation type="journal article" date="2019" name="Int. J. Syst. Evol. Microbiol.">
        <title>The Global Catalogue of Microorganisms (GCM) 10K type strain sequencing project: providing services to taxonomists for standard genome sequencing and annotation.</title>
        <authorList>
            <consortium name="The Broad Institute Genomics Platform"/>
            <consortium name="The Broad Institute Genome Sequencing Center for Infectious Disease"/>
            <person name="Wu L."/>
            <person name="Ma J."/>
        </authorList>
    </citation>
    <scope>NUCLEOTIDE SEQUENCE [LARGE SCALE GENOMIC DNA]</scope>
    <source>
        <strain evidence="6">JCM 31486</strain>
    </source>
</reference>
<dbReference type="Pfam" id="PF07729">
    <property type="entry name" value="FCD"/>
    <property type="match status" value="1"/>
</dbReference>
<keyword evidence="1" id="KW-0805">Transcription regulation</keyword>
<evidence type="ECO:0000313" key="6">
    <source>
        <dbReference type="Proteomes" id="UP001597045"/>
    </source>
</evidence>
<gene>
    <name evidence="5" type="ORF">ACFQ1S_09440</name>
</gene>
<evidence type="ECO:0000313" key="5">
    <source>
        <dbReference type="EMBL" id="MFD1045769.1"/>
    </source>
</evidence>
<proteinExistence type="predicted"/>
<dbReference type="InterPro" id="IPR008920">
    <property type="entry name" value="TF_FadR/GntR_C"/>
</dbReference>
<name>A0ABW3M825_9PSEU</name>
<keyword evidence="6" id="KW-1185">Reference proteome</keyword>
<evidence type="ECO:0000256" key="3">
    <source>
        <dbReference type="ARBA" id="ARBA00023163"/>
    </source>
</evidence>
<dbReference type="Gene3D" id="1.20.120.530">
    <property type="entry name" value="GntR ligand-binding domain-like"/>
    <property type="match status" value="1"/>
</dbReference>